<gene>
    <name evidence="1" type="ORF">K493DRAFT_316334</name>
</gene>
<keyword evidence="2" id="KW-1185">Reference proteome</keyword>
<protein>
    <submittedName>
        <fullName evidence="1">Uncharacterized protein</fullName>
    </submittedName>
</protein>
<evidence type="ECO:0000313" key="2">
    <source>
        <dbReference type="Proteomes" id="UP000193498"/>
    </source>
</evidence>
<sequence length="367" mass="41840">MEQNASDYSKTGYSAMTKLTTNLLEFLSAGPIRNHSERYVYEKAAQLIPFNHRIAPVTVIFIEAMMQNRTECIDVAPFMKAHELPLNVVQGQLFPFRTDAGTDGGDMYATRSQKQTIEQMEERWAELMNGWGGYFQEIVDLGIATVFSPKPSRALTLAYAQQVHRLLQLYPGFILARPKLYLDYLRVTLTAPRTHYCPKDAARDIIGCLTIIPELYQPNPKKARIFAWAPPLSLGLDIVEHLATTVREEAALEGDREAKLMEEVAGRVLNDWLKMIVNGTEGQWLLKAEHPKEVVKLRRRDESSKNLKDEDLESYGEIDMDIDLEEEEEGLVRRFERLRDLLNVDGSGSQQFVIALKDIKTPTNNKH</sequence>
<evidence type="ECO:0000313" key="1">
    <source>
        <dbReference type="EMBL" id="ORX92852.1"/>
    </source>
</evidence>
<reference evidence="1 2" key="1">
    <citation type="submission" date="2016-07" db="EMBL/GenBank/DDBJ databases">
        <title>Pervasive Adenine N6-methylation of Active Genes in Fungi.</title>
        <authorList>
            <consortium name="DOE Joint Genome Institute"/>
            <person name="Mondo S.J."/>
            <person name="Dannebaum R.O."/>
            <person name="Kuo R.C."/>
            <person name="Labutti K."/>
            <person name="Haridas S."/>
            <person name="Kuo A."/>
            <person name="Salamov A."/>
            <person name="Ahrendt S.R."/>
            <person name="Lipzen A."/>
            <person name="Sullivan W."/>
            <person name="Andreopoulos W.B."/>
            <person name="Clum A."/>
            <person name="Lindquist E."/>
            <person name="Daum C."/>
            <person name="Ramamoorthy G.K."/>
            <person name="Gryganskyi A."/>
            <person name="Culley D."/>
            <person name="Magnuson J.K."/>
            <person name="James T.Y."/>
            <person name="O'Malley M.A."/>
            <person name="Stajich J.E."/>
            <person name="Spatafora J.W."/>
            <person name="Visel A."/>
            <person name="Grigoriev I.V."/>
        </authorList>
    </citation>
    <scope>NUCLEOTIDE SEQUENCE [LARGE SCALE GENOMIC DNA]</scope>
    <source>
        <strain evidence="1 2">CBS 931.73</strain>
    </source>
</reference>
<dbReference type="EMBL" id="MCFE01000256">
    <property type="protein sequence ID" value="ORX92852.1"/>
    <property type="molecule type" value="Genomic_DNA"/>
</dbReference>
<proteinExistence type="predicted"/>
<dbReference type="InParanoid" id="A0A1Y1Y492"/>
<comment type="caution">
    <text evidence="1">The sequence shown here is derived from an EMBL/GenBank/DDBJ whole genome shotgun (WGS) entry which is preliminary data.</text>
</comment>
<accession>A0A1Y1Y492</accession>
<dbReference type="Proteomes" id="UP000193498">
    <property type="component" value="Unassembled WGS sequence"/>
</dbReference>
<dbReference type="AlphaFoldDB" id="A0A1Y1Y492"/>
<name>A0A1Y1Y492_9FUNG</name>
<dbReference type="OrthoDB" id="3009231at2759"/>
<organism evidence="1 2">
    <name type="scientific">Basidiobolus meristosporus CBS 931.73</name>
    <dbReference type="NCBI Taxonomy" id="1314790"/>
    <lineage>
        <taxon>Eukaryota</taxon>
        <taxon>Fungi</taxon>
        <taxon>Fungi incertae sedis</taxon>
        <taxon>Zoopagomycota</taxon>
        <taxon>Entomophthoromycotina</taxon>
        <taxon>Basidiobolomycetes</taxon>
        <taxon>Basidiobolales</taxon>
        <taxon>Basidiobolaceae</taxon>
        <taxon>Basidiobolus</taxon>
    </lineage>
</organism>